<dbReference type="InterPro" id="IPR031650">
    <property type="entry name" value="CCDC73"/>
</dbReference>
<dbReference type="OrthoDB" id="6145717at2759"/>
<feature type="compositionally biased region" description="Polar residues" evidence="2">
    <location>
        <begin position="498"/>
        <end position="516"/>
    </location>
</feature>
<dbReference type="PANTHER" id="PTHR28660:SF1">
    <property type="entry name" value="COILED-COIL DOMAIN-CONTAINING PROTEIN 73"/>
    <property type="match status" value="1"/>
</dbReference>
<feature type="compositionally biased region" description="Low complexity" evidence="2">
    <location>
        <begin position="600"/>
        <end position="616"/>
    </location>
</feature>
<feature type="compositionally biased region" description="Polar residues" evidence="2">
    <location>
        <begin position="466"/>
        <end position="476"/>
    </location>
</feature>
<feature type="compositionally biased region" description="Basic and acidic residues" evidence="2">
    <location>
        <begin position="447"/>
        <end position="465"/>
    </location>
</feature>
<dbReference type="Proteomes" id="UP000694845">
    <property type="component" value="Unplaced"/>
</dbReference>
<feature type="compositionally biased region" description="Basic and acidic residues" evidence="2">
    <location>
        <begin position="519"/>
        <end position="533"/>
    </location>
</feature>
<accession>A0A8B7ZAH1</accession>
<feature type="compositionally biased region" description="Polar residues" evidence="2">
    <location>
        <begin position="540"/>
        <end position="556"/>
    </location>
</feature>
<keyword evidence="1" id="KW-0175">Coiled coil</keyword>
<proteinExistence type="predicted"/>
<feature type="compositionally biased region" description="Acidic residues" evidence="2">
    <location>
        <begin position="25"/>
        <end position="35"/>
    </location>
</feature>
<keyword evidence="3" id="KW-1185">Reference proteome</keyword>
<feature type="coiled-coil region" evidence="1">
    <location>
        <begin position="260"/>
        <end position="382"/>
    </location>
</feature>
<evidence type="ECO:0000256" key="2">
    <source>
        <dbReference type="SAM" id="MobiDB-lite"/>
    </source>
</evidence>
<organism evidence="3 4">
    <name type="scientific">Acanthaster planci</name>
    <name type="common">Crown-of-thorns starfish</name>
    <dbReference type="NCBI Taxonomy" id="133434"/>
    <lineage>
        <taxon>Eukaryota</taxon>
        <taxon>Metazoa</taxon>
        <taxon>Echinodermata</taxon>
        <taxon>Eleutherozoa</taxon>
        <taxon>Asterozoa</taxon>
        <taxon>Asteroidea</taxon>
        <taxon>Valvatacea</taxon>
        <taxon>Valvatida</taxon>
        <taxon>Acanthasteridae</taxon>
        <taxon>Acanthaster</taxon>
    </lineage>
</organism>
<protein>
    <submittedName>
        <fullName evidence="4">Coiled-coil domain-containing protein 150-like isoform X1</fullName>
    </submittedName>
</protein>
<feature type="compositionally biased region" description="Basic and acidic residues" evidence="2">
    <location>
        <begin position="44"/>
        <end position="68"/>
    </location>
</feature>
<feature type="compositionally biased region" description="Basic and acidic residues" evidence="2">
    <location>
        <begin position="479"/>
        <end position="494"/>
    </location>
</feature>
<reference evidence="4" key="1">
    <citation type="submission" date="2025-08" db="UniProtKB">
        <authorList>
            <consortium name="RefSeq"/>
        </authorList>
    </citation>
    <scope>IDENTIFICATION</scope>
</reference>
<dbReference type="KEGG" id="aplc:110985743"/>
<feature type="coiled-coil region" evidence="1">
    <location>
        <begin position="123"/>
        <end position="182"/>
    </location>
</feature>
<feature type="region of interest" description="Disordered" evidence="2">
    <location>
        <begin position="447"/>
        <end position="670"/>
    </location>
</feature>
<name>A0A8B7ZAH1_ACAPL</name>
<evidence type="ECO:0000256" key="1">
    <source>
        <dbReference type="SAM" id="Coils"/>
    </source>
</evidence>
<dbReference type="RefSeq" id="XP_022102674.1">
    <property type="nucleotide sequence ID" value="XM_022246982.1"/>
</dbReference>
<feature type="compositionally biased region" description="Polar residues" evidence="2">
    <location>
        <begin position="617"/>
        <end position="634"/>
    </location>
</feature>
<feature type="compositionally biased region" description="Basic and acidic residues" evidence="2">
    <location>
        <begin position="648"/>
        <end position="657"/>
    </location>
</feature>
<sequence length="982" mass="110122">MREIRSPAEIESTNITQEEGCLEPSMDDQQTEDEQVSSATMDEQQGHQDSLTHKVPEYDGEKTEDQSKETLVSRLDILQFQNKFYECIEELKIRRAIDAENEERINQLVSTQHDHQRAIKEEIAKNSALSERHSQELRELERQQEEKIHQLQAEKKKLTLAAEAWEKEMEAIKDDIRTLQLTKYSLEKTIKDQDQRLQMQGSARSSHLSKMTELEALGREAGKQCGAVAGQLKHLEADVQAAQKLNGRLSFINQHQTCTIRSLEVDLKQKTQEIVSLRAQLDEKPTREESDLKAVQSQQKQTEKHLKQSKNTCELLSIQIEEARLANQNLLESLARSQKLSERHLVSSNENAERASSLATDVKNLETEIGQFKDELLTKQMELKAEKQKNEKLAANFSIQEGSLRGQLASLQEEKRSLVEAQKTLEEMNSSWSRKNTEMNEIIRELKERITESEKREEDTRKENKSTNTEAEQWQQKADAAERRLASEEIDQSHHVTGLSQDGKASSTDETNNQVPQRKASDEPSKTAKEASWDHVSMQIEASTTEQAPCSAPSDQLESRILIKDAAPGLRQAEGNQGNNEDEGRVIHDSLGGLMETEKSCPSSDSDKSNSNCNVSESRFTSNSGSDTETVNVRQENEAELMQYPKSPLERVDEKENQPSQNSVTPAKSDLDASLAGQAVSENKSLSPVGIDPKCPPEANSGTNIHTGTDEVANAVNMVDFSDKPTKHLDPERDANQVVLLDAPFQIPTSEDLQQKELSQKLINQPLADGSLDALQIQPTKKEITEQGLREKSLTTSAHGSKIAQETGRQDFKLASIPYARDVQDTTQRQPTSGLGRFNIANTLSVQQTSSDQVSKSKIQASGTYLNEGVRTGTRSSYMLPGLALLASQPRYGLTPRANLSASMLLRPIISPGRTEHIPDPIHSKVTEKVLFQRNARIATILQASVRPPKKKRPARSGQILLRSLTWHQHQIRPLWVKKTLL</sequence>
<dbReference type="Pfam" id="PF15818">
    <property type="entry name" value="CCDC73"/>
    <property type="match status" value="1"/>
</dbReference>
<dbReference type="AlphaFoldDB" id="A0A8B7ZAH1"/>
<evidence type="ECO:0000313" key="3">
    <source>
        <dbReference type="Proteomes" id="UP000694845"/>
    </source>
</evidence>
<feature type="region of interest" description="Disordered" evidence="2">
    <location>
        <begin position="1"/>
        <end position="68"/>
    </location>
</feature>
<evidence type="ECO:0000313" key="4">
    <source>
        <dbReference type="RefSeq" id="XP_022102674.1"/>
    </source>
</evidence>
<feature type="region of interest" description="Disordered" evidence="2">
    <location>
        <begin position="786"/>
        <end position="805"/>
    </location>
</feature>
<gene>
    <name evidence="4" type="primary">LOC110985743</name>
</gene>
<dbReference type="GeneID" id="110985743"/>
<dbReference type="PANTHER" id="PTHR28660">
    <property type="entry name" value="COILED-COIL DOMAIN-CONTAINING PROTEIN 73"/>
    <property type="match status" value="1"/>
</dbReference>